<dbReference type="KEGG" id="dwd:DSCW_58900"/>
<gene>
    <name evidence="8" type="ORF">DSCW_58900</name>
</gene>
<dbReference type="PANTHER" id="PTHR34478">
    <property type="entry name" value="PROTEIN LEMA"/>
    <property type="match status" value="1"/>
</dbReference>
<keyword evidence="3 7" id="KW-0812">Transmembrane</keyword>
<organism evidence="8 9">
    <name type="scientific">Desulfosarcina widdelii</name>
    <dbReference type="NCBI Taxonomy" id="947919"/>
    <lineage>
        <taxon>Bacteria</taxon>
        <taxon>Pseudomonadati</taxon>
        <taxon>Thermodesulfobacteriota</taxon>
        <taxon>Desulfobacteria</taxon>
        <taxon>Desulfobacterales</taxon>
        <taxon>Desulfosarcinaceae</taxon>
        <taxon>Desulfosarcina</taxon>
    </lineage>
</organism>
<dbReference type="EMBL" id="AP021875">
    <property type="protein sequence ID" value="BBO78473.1"/>
    <property type="molecule type" value="Genomic_DNA"/>
</dbReference>
<dbReference type="PANTHER" id="PTHR34478:SF1">
    <property type="entry name" value="PROTEIN LEMA"/>
    <property type="match status" value="1"/>
</dbReference>
<dbReference type="AlphaFoldDB" id="A0A5K7ZFH8"/>
<dbReference type="OrthoDB" id="9804152at2"/>
<evidence type="ECO:0000256" key="1">
    <source>
        <dbReference type="ARBA" id="ARBA00004167"/>
    </source>
</evidence>
<dbReference type="Pfam" id="PF04011">
    <property type="entry name" value="LemA"/>
    <property type="match status" value="1"/>
</dbReference>
<proteinExistence type="inferred from homology"/>
<keyword evidence="9" id="KW-1185">Reference proteome</keyword>
<feature type="compositionally biased region" description="Basic and acidic residues" evidence="6">
    <location>
        <begin position="1"/>
        <end position="12"/>
    </location>
</feature>
<reference evidence="8 9" key="1">
    <citation type="submission" date="2019-11" db="EMBL/GenBank/DDBJ databases">
        <title>Comparative genomics of hydrocarbon-degrading Desulfosarcina strains.</title>
        <authorList>
            <person name="Watanabe M."/>
            <person name="Kojima H."/>
            <person name="Fukui M."/>
        </authorList>
    </citation>
    <scope>NUCLEOTIDE SEQUENCE [LARGE SCALE GENOMIC DNA]</scope>
    <source>
        <strain evidence="8 9">PP31</strain>
    </source>
</reference>
<feature type="transmembrane region" description="Helical" evidence="7">
    <location>
        <begin position="78"/>
        <end position="100"/>
    </location>
</feature>
<keyword evidence="5 7" id="KW-0472">Membrane</keyword>
<dbReference type="InterPro" id="IPR007156">
    <property type="entry name" value="MamQ_LemA"/>
</dbReference>
<dbReference type="GO" id="GO:0016020">
    <property type="term" value="C:membrane"/>
    <property type="evidence" value="ECO:0007669"/>
    <property type="project" value="UniProtKB-SubCell"/>
</dbReference>
<dbReference type="Proteomes" id="UP000427769">
    <property type="component" value="Chromosome"/>
</dbReference>
<evidence type="ECO:0000313" key="9">
    <source>
        <dbReference type="Proteomes" id="UP000427769"/>
    </source>
</evidence>
<feature type="region of interest" description="Disordered" evidence="6">
    <location>
        <begin position="1"/>
        <end position="47"/>
    </location>
</feature>
<dbReference type="InterPro" id="IPR023353">
    <property type="entry name" value="LemA-like_dom_sf"/>
</dbReference>
<protein>
    <submittedName>
        <fullName evidence="8">Uncharacterized protein</fullName>
    </submittedName>
</protein>
<evidence type="ECO:0000256" key="6">
    <source>
        <dbReference type="SAM" id="MobiDB-lite"/>
    </source>
</evidence>
<name>A0A5K7ZFH8_9BACT</name>
<evidence type="ECO:0000256" key="3">
    <source>
        <dbReference type="ARBA" id="ARBA00022692"/>
    </source>
</evidence>
<keyword evidence="4 7" id="KW-1133">Transmembrane helix</keyword>
<sequence>MKEFDHIEKMREQGILSEEQARMLSDSVKESNQRKTGRQPAESKNTQPPSIKKFLIVSGILFFFLFAALVLNSGNKPLFFLLLLVLITFGCLAVVLLIMFNTLAWKKEGIARTLALMVNEMDRKDSLVPQIWECIGKFSTHESGIHEKVTLERSQSAGKSASGDRESDRSSSAIEALVEDYPEIKSDRNFQQLFDQLVETENRITAITKWHNHNAGNYNGLLETFPFSAVAMIFSFDKATYC</sequence>
<evidence type="ECO:0000256" key="7">
    <source>
        <dbReference type="SAM" id="Phobius"/>
    </source>
</evidence>
<dbReference type="Gene3D" id="1.20.1440.20">
    <property type="entry name" value="LemA-like domain"/>
    <property type="match status" value="1"/>
</dbReference>
<comment type="similarity">
    <text evidence="2">Belongs to the LemA family.</text>
</comment>
<evidence type="ECO:0000313" key="8">
    <source>
        <dbReference type="EMBL" id="BBO78473.1"/>
    </source>
</evidence>
<dbReference type="SUPFAM" id="SSF140478">
    <property type="entry name" value="LemA-like"/>
    <property type="match status" value="1"/>
</dbReference>
<evidence type="ECO:0000256" key="4">
    <source>
        <dbReference type="ARBA" id="ARBA00022989"/>
    </source>
</evidence>
<dbReference type="RefSeq" id="WP_155307105.1">
    <property type="nucleotide sequence ID" value="NZ_AP021875.1"/>
</dbReference>
<comment type="subcellular location">
    <subcellularLocation>
        <location evidence="1">Membrane</location>
        <topology evidence="1">Single-pass membrane protein</topology>
    </subcellularLocation>
</comment>
<evidence type="ECO:0000256" key="5">
    <source>
        <dbReference type="ARBA" id="ARBA00023136"/>
    </source>
</evidence>
<accession>A0A5K7ZFH8</accession>
<feature type="transmembrane region" description="Helical" evidence="7">
    <location>
        <begin position="54"/>
        <end position="72"/>
    </location>
</feature>
<evidence type="ECO:0000256" key="2">
    <source>
        <dbReference type="ARBA" id="ARBA00008854"/>
    </source>
</evidence>